<protein>
    <submittedName>
        <fullName evidence="1">Uncharacterized protein</fullName>
    </submittedName>
</protein>
<evidence type="ECO:0000313" key="1">
    <source>
        <dbReference type="EMBL" id="KAJ3499009.1"/>
    </source>
</evidence>
<proteinExistence type="predicted"/>
<dbReference type="EMBL" id="JANAKD010000025">
    <property type="protein sequence ID" value="KAJ3499009.1"/>
    <property type="molecule type" value="Genomic_DNA"/>
</dbReference>
<comment type="caution">
    <text evidence="1">The sequence shown here is derived from an EMBL/GenBank/DDBJ whole genome shotgun (WGS) entry which is preliminary data.</text>
</comment>
<reference evidence="1" key="1">
    <citation type="submission" date="2022-07" db="EMBL/GenBank/DDBJ databases">
        <title>Genome Sequence of Lecanicillium saksenae.</title>
        <authorList>
            <person name="Buettner E."/>
        </authorList>
    </citation>
    <scope>NUCLEOTIDE SEQUENCE</scope>
    <source>
        <strain evidence="1">VT-O1</strain>
    </source>
</reference>
<accession>A0ACC1R5X4</accession>
<sequence>MDMDSAAFTIRKTAASDAEKLLAVERSAGRAFRSIPELAWIADDDPQTVQRHLELIENGVSWVAVPETGDDASPVGFLNGQLLDGFLHIWEMSVDHKCQGKGVGKRLMQTAIDHATQRRYRGLTLTTFLDVPWNDGFYKARGFTLVQTKDISPPLTKILNDEARDGLPRERRCAMKLTLPL</sequence>
<organism evidence="1 2">
    <name type="scientific">Lecanicillium saksenae</name>
    <dbReference type="NCBI Taxonomy" id="468837"/>
    <lineage>
        <taxon>Eukaryota</taxon>
        <taxon>Fungi</taxon>
        <taxon>Dikarya</taxon>
        <taxon>Ascomycota</taxon>
        <taxon>Pezizomycotina</taxon>
        <taxon>Sordariomycetes</taxon>
        <taxon>Hypocreomycetidae</taxon>
        <taxon>Hypocreales</taxon>
        <taxon>Cordycipitaceae</taxon>
        <taxon>Lecanicillium</taxon>
    </lineage>
</organism>
<name>A0ACC1R5X4_9HYPO</name>
<gene>
    <name evidence="1" type="ORF">NLG97_g668</name>
</gene>
<evidence type="ECO:0000313" key="2">
    <source>
        <dbReference type="Proteomes" id="UP001148737"/>
    </source>
</evidence>
<keyword evidence="2" id="KW-1185">Reference proteome</keyword>
<dbReference type="Proteomes" id="UP001148737">
    <property type="component" value="Unassembled WGS sequence"/>
</dbReference>